<dbReference type="EMBL" id="MBFS01002576">
    <property type="protein sequence ID" value="PVU95189.1"/>
    <property type="molecule type" value="Genomic_DNA"/>
</dbReference>
<keyword evidence="2" id="KW-1133">Transmembrane helix</keyword>
<feature type="non-terminal residue" evidence="3">
    <location>
        <position position="646"/>
    </location>
</feature>
<evidence type="ECO:0000313" key="4">
    <source>
        <dbReference type="Proteomes" id="UP000245609"/>
    </source>
</evidence>
<keyword evidence="2" id="KW-0812">Transmembrane</keyword>
<sequence length="646" mass="72651">MSSSKKISPDDKKFSSLRKPKASSSKSILKPSPVPEDNFAVASDMDQRSDINSSDSAKNGFNEAYSALRKSFSAEHLEVDQKKSKTQLTKIEKFKKFFKVSDRKGSIKCSSSSEKSPKTIPSKSRSKSSGSAVETPPPAKNNPYSSISHRPSSSPSPVFGITTNKELPFKESSSTGSPPPSIVSDTYDDLNDIDDSTALNTLYNLFNELVELNRQNRKKAESLVVRFNLLRECFNDLEYKMSSEPNPLKKSSSLDQSDQTTLKDRTDVVSLMFLDENGNDMSSNLGNIVKLFHESENSIIEQTQRCKSLGIIRPDSPMPTTANSKPQAIYGYLKPQTKSEFHFIPSLSSHPSQTDVESTTTPSFVSKPPALSLSKDNFISTQNYPIPADDISSSRVNNQDIAYTADSFSHLKDSITHLPDPRQEILDTTELTSFPNQGLPSKFRAVLLNIFLLVSLLVFLSLVKLKINVQNSRIHSHRYTDNDKSKISAWIKAHNMRNTGSWMDLQMRHPDIKLGLQDIGKIRMGCYWTAHRLDKARCPFCNKNTPETIEHMLIECFRWNSIRHETSIFNITRLYRTVTIDQSTNNQALNQGRNIMVGKLLGGGSKETRSLLAQSRDRYSPYMKELETGRFMNGIRVVRTLILDRI</sequence>
<accession>A0A2T9YS83</accession>
<comment type="caution">
    <text evidence="3">The sequence shown here is derived from an EMBL/GenBank/DDBJ whole genome shotgun (WGS) entry which is preliminary data.</text>
</comment>
<feature type="region of interest" description="Disordered" evidence="1">
    <location>
        <begin position="101"/>
        <end position="188"/>
    </location>
</feature>
<evidence type="ECO:0000256" key="2">
    <source>
        <dbReference type="SAM" id="Phobius"/>
    </source>
</evidence>
<feature type="compositionally biased region" description="Polar residues" evidence="1">
    <location>
        <begin position="50"/>
        <end position="59"/>
    </location>
</feature>
<dbReference type="STRING" id="133381.A0A2T9YS83"/>
<feature type="compositionally biased region" description="Polar residues" evidence="1">
    <location>
        <begin position="161"/>
        <end position="176"/>
    </location>
</feature>
<dbReference type="OrthoDB" id="5578990at2759"/>
<protein>
    <submittedName>
        <fullName evidence="3">Uncharacterized protein</fullName>
    </submittedName>
</protein>
<keyword evidence="2" id="KW-0472">Membrane</keyword>
<feature type="compositionally biased region" description="Low complexity" evidence="1">
    <location>
        <begin position="143"/>
        <end position="157"/>
    </location>
</feature>
<evidence type="ECO:0000313" key="3">
    <source>
        <dbReference type="EMBL" id="PVU95189.1"/>
    </source>
</evidence>
<dbReference type="Proteomes" id="UP000245609">
    <property type="component" value="Unassembled WGS sequence"/>
</dbReference>
<keyword evidence="4" id="KW-1185">Reference proteome</keyword>
<reference evidence="3 4" key="1">
    <citation type="journal article" date="2018" name="MBio">
        <title>Comparative Genomics Reveals the Core Gene Toolbox for the Fungus-Insect Symbiosis.</title>
        <authorList>
            <person name="Wang Y."/>
            <person name="Stata M."/>
            <person name="Wang W."/>
            <person name="Stajich J.E."/>
            <person name="White M.M."/>
            <person name="Moncalvo J.M."/>
        </authorList>
    </citation>
    <scope>NUCLEOTIDE SEQUENCE [LARGE SCALE GENOMIC DNA]</scope>
    <source>
        <strain evidence="3 4">SC-DP-2</strain>
    </source>
</reference>
<dbReference type="AlphaFoldDB" id="A0A2T9YS83"/>
<feature type="transmembrane region" description="Helical" evidence="2">
    <location>
        <begin position="443"/>
        <end position="463"/>
    </location>
</feature>
<organism evidence="3 4">
    <name type="scientific">Smittium megazygosporum</name>
    <dbReference type="NCBI Taxonomy" id="133381"/>
    <lineage>
        <taxon>Eukaryota</taxon>
        <taxon>Fungi</taxon>
        <taxon>Fungi incertae sedis</taxon>
        <taxon>Zoopagomycota</taxon>
        <taxon>Kickxellomycotina</taxon>
        <taxon>Harpellomycetes</taxon>
        <taxon>Harpellales</taxon>
        <taxon>Legeriomycetaceae</taxon>
        <taxon>Smittium</taxon>
    </lineage>
</organism>
<gene>
    <name evidence="3" type="ORF">BB560_005880</name>
</gene>
<proteinExistence type="predicted"/>
<feature type="compositionally biased region" description="Low complexity" evidence="1">
    <location>
        <begin position="107"/>
        <end position="131"/>
    </location>
</feature>
<name>A0A2T9YS83_9FUNG</name>
<evidence type="ECO:0000256" key="1">
    <source>
        <dbReference type="SAM" id="MobiDB-lite"/>
    </source>
</evidence>
<feature type="region of interest" description="Disordered" evidence="1">
    <location>
        <begin position="1"/>
        <end position="59"/>
    </location>
</feature>